<organism evidence="6 7">
    <name type="scientific">Cymbomonas tetramitiformis</name>
    <dbReference type="NCBI Taxonomy" id="36881"/>
    <lineage>
        <taxon>Eukaryota</taxon>
        <taxon>Viridiplantae</taxon>
        <taxon>Chlorophyta</taxon>
        <taxon>Pyramimonadophyceae</taxon>
        <taxon>Pyramimonadales</taxon>
        <taxon>Pyramimonadaceae</taxon>
        <taxon>Cymbomonas</taxon>
    </lineage>
</organism>
<dbReference type="GO" id="GO:0032259">
    <property type="term" value="P:methylation"/>
    <property type="evidence" value="ECO:0007669"/>
    <property type="project" value="UniProtKB-KW"/>
</dbReference>
<evidence type="ECO:0000313" key="6">
    <source>
        <dbReference type="EMBL" id="KAK3283614.1"/>
    </source>
</evidence>
<dbReference type="GO" id="GO:0008170">
    <property type="term" value="F:N-methyltransferase activity"/>
    <property type="evidence" value="ECO:0007669"/>
    <property type="project" value="InterPro"/>
</dbReference>
<evidence type="ECO:0000256" key="3">
    <source>
        <dbReference type="SAM" id="Coils"/>
    </source>
</evidence>
<evidence type="ECO:0000256" key="2">
    <source>
        <dbReference type="ARBA" id="ARBA00022679"/>
    </source>
</evidence>
<evidence type="ECO:0000256" key="4">
    <source>
        <dbReference type="SAM" id="MobiDB-lite"/>
    </source>
</evidence>
<feature type="compositionally biased region" description="Basic and acidic residues" evidence="4">
    <location>
        <begin position="225"/>
        <end position="245"/>
    </location>
</feature>
<comment type="caution">
    <text evidence="6">The sequence shown here is derived from an EMBL/GenBank/DDBJ whole genome shotgun (WGS) entry which is preliminary data.</text>
</comment>
<dbReference type="Pfam" id="PF01555">
    <property type="entry name" value="N6_N4_Mtase"/>
    <property type="match status" value="1"/>
</dbReference>
<keyword evidence="3" id="KW-0175">Coiled coil</keyword>
<feature type="region of interest" description="Disordered" evidence="4">
    <location>
        <begin position="225"/>
        <end position="250"/>
    </location>
</feature>
<keyword evidence="2" id="KW-0808">Transferase</keyword>
<dbReference type="Proteomes" id="UP001190700">
    <property type="component" value="Unassembled WGS sequence"/>
</dbReference>
<feature type="compositionally biased region" description="Pro residues" evidence="4">
    <location>
        <begin position="399"/>
        <end position="409"/>
    </location>
</feature>
<dbReference type="AlphaFoldDB" id="A0AAE0GSH6"/>
<dbReference type="GO" id="GO:0003677">
    <property type="term" value="F:DNA binding"/>
    <property type="evidence" value="ECO:0007669"/>
    <property type="project" value="InterPro"/>
</dbReference>
<dbReference type="PRINTS" id="PR00508">
    <property type="entry name" value="S21N4MTFRASE"/>
</dbReference>
<evidence type="ECO:0000259" key="5">
    <source>
        <dbReference type="Pfam" id="PF01555"/>
    </source>
</evidence>
<gene>
    <name evidence="6" type="ORF">CYMTET_8702</name>
</gene>
<evidence type="ECO:0000256" key="1">
    <source>
        <dbReference type="ARBA" id="ARBA00022603"/>
    </source>
</evidence>
<protein>
    <recommendedName>
        <fullName evidence="5">DNA methylase N-4/N-6 domain-containing protein</fullName>
    </recommendedName>
</protein>
<dbReference type="Gene3D" id="3.40.50.150">
    <property type="entry name" value="Vaccinia Virus protein VP39"/>
    <property type="match status" value="1"/>
</dbReference>
<dbReference type="InterPro" id="IPR001091">
    <property type="entry name" value="RM_Methyltransferase"/>
</dbReference>
<feature type="region of interest" description="Disordered" evidence="4">
    <location>
        <begin position="379"/>
        <end position="429"/>
    </location>
</feature>
<sequence>MVARYGTLDEDYNQTFFKKLISVHRLLSEDQRLLDLVEKNCEELGSHSPFGFASLYSNKELGDLSLENKVKAFQAVCKNVNYFKKGEDSEKGHWEQTQTMQDHTPVIKSARGFTDYCTTLRMREKITARLEGLMKETGVTFNQEKADEFMAGVVKGCQDTYLFPVDKSPLPSSPVACRLKEDEIKRALAFVEGKFKTFVFYKDDEVEEMEVEAVNVHVKPAKEVEEHAKEAVSGEKVAESQHEEPSGDSADAQLKAWLEGGNGAEGGQQPSNEDTAQQAHVAFDVRDAFKPASIAEDFTLLAEAKHAADEHEAAKKTVKKLNKAINNYVSENLQAMGLKDETGDAVRAELKRRRDELEVLTTDRKKKKERRLSLQATLESVTQKLEMGGTPEKESGLPELPPILAPIPEAPTSESRHATPAPKQSPEVPNQPGFFYGSPWDPVKCYEALSGDDKNLNFKTEKKLTKRDGSTWDARKAGIKEIEFLEFLVANPLEGKPIGYSRSDIYVSCQEKVSKALHHVYYKATVVAIGAEQTKCWVFQSEILTYAGVPAVTLACCDAVKATKQLLSVFFEGVGVAAVITDVPWGSSEKAGYPTDIDWKVATKAIFGSVADNNGSMDKYEKAVDLGGPDGDTVFTVMGTLEVLQEIERESKNCNLTGFVNLPGCITFSQLRLAEVRSNTPCSSGIWYTCLARTPSKLVMDWKAFFTPQVSERHKYILARKYKYDVLSTSFTGNILTCPSNEEKASLLRQLMSSVKESIREERGEDVAPGDDDEKKDPNMLNMLVQRYTYLPGQLVMDPFMGTGSTGVGALHARRAFFGMEIQQETFCQAMMMISSSLAGISL</sequence>
<evidence type="ECO:0000313" key="7">
    <source>
        <dbReference type="Proteomes" id="UP001190700"/>
    </source>
</evidence>
<feature type="domain" description="DNA methylase N-4/N-6" evidence="5">
    <location>
        <begin position="774"/>
        <end position="828"/>
    </location>
</feature>
<reference evidence="6 7" key="1">
    <citation type="journal article" date="2015" name="Genome Biol. Evol.">
        <title>Comparative Genomics of a Bacterivorous Green Alga Reveals Evolutionary Causalities and Consequences of Phago-Mixotrophic Mode of Nutrition.</title>
        <authorList>
            <person name="Burns J.A."/>
            <person name="Paasch A."/>
            <person name="Narechania A."/>
            <person name="Kim E."/>
        </authorList>
    </citation>
    <scope>NUCLEOTIDE SEQUENCE [LARGE SCALE GENOMIC DNA]</scope>
    <source>
        <strain evidence="6 7">PLY_AMNH</strain>
    </source>
</reference>
<keyword evidence="1" id="KW-0489">Methyltransferase</keyword>
<name>A0AAE0GSH6_9CHLO</name>
<proteinExistence type="predicted"/>
<dbReference type="EMBL" id="LGRX02002705">
    <property type="protein sequence ID" value="KAK3283614.1"/>
    <property type="molecule type" value="Genomic_DNA"/>
</dbReference>
<feature type="coiled-coil region" evidence="3">
    <location>
        <begin position="301"/>
        <end position="370"/>
    </location>
</feature>
<keyword evidence="7" id="KW-1185">Reference proteome</keyword>
<accession>A0AAE0GSH6</accession>
<dbReference type="SUPFAM" id="SSF53335">
    <property type="entry name" value="S-adenosyl-L-methionine-dependent methyltransferases"/>
    <property type="match status" value="1"/>
</dbReference>
<dbReference type="InterPro" id="IPR029063">
    <property type="entry name" value="SAM-dependent_MTases_sf"/>
</dbReference>
<dbReference type="InterPro" id="IPR002941">
    <property type="entry name" value="DNA_methylase_N4/N6"/>
</dbReference>